<reference evidence="2" key="1">
    <citation type="submission" date="2021-01" db="EMBL/GenBank/DDBJ databases">
        <authorList>
            <person name="Kaushik A."/>
        </authorList>
    </citation>
    <scope>NUCLEOTIDE SEQUENCE</scope>
    <source>
        <strain evidence="2">AG5</strain>
    </source>
</reference>
<evidence type="ECO:0000256" key="1">
    <source>
        <dbReference type="SAM" id="Phobius"/>
    </source>
</evidence>
<accession>A0A8H3HX92</accession>
<feature type="transmembrane region" description="Helical" evidence="1">
    <location>
        <begin position="28"/>
        <end position="47"/>
    </location>
</feature>
<keyword evidence="1" id="KW-1133">Transmembrane helix</keyword>
<organism evidence="2 3">
    <name type="scientific">Rhizoctonia solani</name>
    <dbReference type="NCBI Taxonomy" id="456999"/>
    <lineage>
        <taxon>Eukaryota</taxon>
        <taxon>Fungi</taxon>
        <taxon>Dikarya</taxon>
        <taxon>Basidiomycota</taxon>
        <taxon>Agaricomycotina</taxon>
        <taxon>Agaricomycetes</taxon>
        <taxon>Cantharellales</taxon>
        <taxon>Ceratobasidiaceae</taxon>
        <taxon>Rhizoctonia</taxon>
    </lineage>
</organism>
<name>A0A8H3HX92_9AGAM</name>
<sequence>DVQQERELASSYHYETILTKLLEANLIGARYITGLAAIILISLGIMNRLHSKPRDRFQWGIIFTRFAMGVALLLLLLLNIGRYQSLWVYESQVGQQAGVFLWIWAWWVLPTVTLAYVAEFVFEAVSLHLLN</sequence>
<comment type="caution">
    <text evidence="2">The sequence shown here is derived from an EMBL/GenBank/DDBJ whole genome shotgun (WGS) entry which is preliminary data.</text>
</comment>
<feature type="non-terminal residue" evidence="2">
    <location>
        <position position="1"/>
    </location>
</feature>
<evidence type="ECO:0000313" key="2">
    <source>
        <dbReference type="EMBL" id="CAE7143680.1"/>
    </source>
</evidence>
<dbReference type="AlphaFoldDB" id="A0A8H3HX92"/>
<feature type="transmembrane region" description="Helical" evidence="1">
    <location>
        <begin position="101"/>
        <end position="122"/>
    </location>
</feature>
<dbReference type="Proteomes" id="UP000663827">
    <property type="component" value="Unassembled WGS sequence"/>
</dbReference>
<dbReference type="EMBL" id="CAJNJQ010001568">
    <property type="protein sequence ID" value="CAE7143680.1"/>
    <property type="molecule type" value="Genomic_DNA"/>
</dbReference>
<gene>
    <name evidence="2" type="ORF">RDB_LOCUS77606</name>
</gene>
<feature type="transmembrane region" description="Helical" evidence="1">
    <location>
        <begin position="59"/>
        <end position="81"/>
    </location>
</feature>
<proteinExistence type="predicted"/>
<keyword evidence="1" id="KW-0472">Membrane</keyword>
<keyword evidence="1" id="KW-0812">Transmembrane</keyword>
<evidence type="ECO:0000313" key="3">
    <source>
        <dbReference type="Proteomes" id="UP000663827"/>
    </source>
</evidence>
<protein>
    <submittedName>
        <fullName evidence="2">Uncharacterized protein</fullName>
    </submittedName>
</protein>